<dbReference type="Proteomes" id="UP000825002">
    <property type="component" value="Unassembled WGS sequence"/>
</dbReference>
<keyword evidence="7" id="KW-1185">Reference proteome</keyword>
<dbReference type="PANTHER" id="PTHR10913">
    <property type="entry name" value="FOLLISTATIN-RELATED"/>
    <property type="match status" value="1"/>
</dbReference>
<protein>
    <submittedName>
        <fullName evidence="6">Agrin</fullName>
    </submittedName>
</protein>
<name>A0ABQ7S9S4_9ACAR</name>
<feature type="domain" description="Kazal-like" evidence="5">
    <location>
        <begin position="194"/>
        <end position="242"/>
    </location>
</feature>
<feature type="domain" description="Kazal-like" evidence="5">
    <location>
        <begin position="436"/>
        <end position="490"/>
    </location>
</feature>
<dbReference type="PANTHER" id="PTHR10913:SF45">
    <property type="entry name" value="FOLLISTATIN, ISOFORM A-RELATED"/>
    <property type="match status" value="1"/>
</dbReference>
<dbReference type="InterPro" id="IPR003645">
    <property type="entry name" value="Fol_N"/>
</dbReference>
<dbReference type="InterPro" id="IPR050653">
    <property type="entry name" value="Prot_Inhib_GrowthFact_Antg"/>
</dbReference>
<keyword evidence="2" id="KW-0722">Serine protease inhibitor</keyword>
<keyword evidence="3" id="KW-1015">Disulfide bond</keyword>
<dbReference type="SMART" id="SM00274">
    <property type="entry name" value="FOLN"/>
    <property type="match status" value="5"/>
</dbReference>
<feature type="domain" description="Kazal-like" evidence="5">
    <location>
        <begin position="361"/>
        <end position="408"/>
    </location>
</feature>
<evidence type="ECO:0000259" key="5">
    <source>
        <dbReference type="PROSITE" id="PS51465"/>
    </source>
</evidence>
<dbReference type="EMBL" id="JAIFTH010000221">
    <property type="protein sequence ID" value="KAG9510152.1"/>
    <property type="molecule type" value="Genomic_DNA"/>
</dbReference>
<gene>
    <name evidence="6" type="primary">AGRN</name>
    <name evidence="6" type="ORF">GZH46_01312</name>
</gene>
<evidence type="ECO:0000313" key="6">
    <source>
        <dbReference type="EMBL" id="KAG9510152.1"/>
    </source>
</evidence>
<organism evidence="6 7">
    <name type="scientific">Fragariocoptes setiger</name>
    <dbReference type="NCBI Taxonomy" id="1670756"/>
    <lineage>
        <taxon>Eukaryota</taxon>
        <taxon>Metazoa</taxon>
        <taxon>Ecdysozoa</taxon>
        <taxon>Arthropoda</taxon>
        <taxon>Chelicerata</taxon>
        <taxon>Arachnida</taxon>
        <taxon>Acari</taxon>
        <taxon>Acariformes</taxon>
        <taxon>Trombidiformes</taxon>
        <taxon>Prostigmata</taxon>
        <taxon>Eupodina</taxon>
        <taxon>Eriophyoidea</taxon>
        <taxon>Phytoptidae</taxon>
        <taxon>Fragariocoptes</taxon>
    </lineage>
</organism>
<keyword evidence="4" id="KW-0732">Signal</keyword>
<sequence length="495" mass="52411">MAKILQLCIAIIAAGAFVAASDCSESRCPSKQDLIDDDCERDCPQYFAPICGSDGVTYSGDCQMEVEACKTGKQITKVSTGVCKQTPVEEVPVSPCATVLCVSGTTCTVVDGQAQCLKNPCPRACTKIYAPVCGSDGKTYSNECMLNVAICESDGTIYKVSNGNCSTKPITPCATVRCANNAVCIVVNGKAKCECPQIMCLANYQPVCGSDGKTYSNECYLTAAACNTQSGVRKVYDGACEETPNEGSTKKRSTSPSPCDVVRCGYGARCQVVNGQAKCQCPQNCPLIYEPICGSDGKTYGNECQMIAIACEKKTPIEIVHYGRCDQASNGRPERSTSPCDTVKCGYGSTCQVVNEQAECQCSSFCPALYQPVCGSDGKTYGNTCELQVSACKTQTAIAKLYDGECVSNPTDIDSPDSGLTCANVRCRSGAICTVKDGKPQCECPKYKCVANEPVCGSDGKTYGSYCQLRSTACNTQSDLEKISDGPCESDQNIE</sequence>
<dbReference type="PROSITE" id="PS51465">
    <property type="entry name" value="KAZAL_2"/>
    <property type="match status" value="6"/>
</dbReference>
<evidence type="ECO:0000256" key="4">
    <source>
        <dbReference type="SAM" id="SignalP"/>
    </source>
</evidence>
<evidence type="ECO:0000256" key="3">
    <source>
        <dbReference type="ARBA" id="ARBA00023157"/>
    </source>
</evidence>
<dbReference type="SMART" id="SM00280">
    <property type="entry name" value="KAZAL"/>
    <property type="match status" value="6"/>
</dbReference>
<evidence type="ECO:0000313" key="7">
    <source>
        <dbReference type="Proteomes" id="UP000825002"/>
    </source>
</evidence>
<feature type="domain" description="Kazal-like" evidence="5">
    <location>
        <begin position="117"/>
        <end position="167"/>
    </location>
</feature>
<feature type="chain" id="PRO_5046813019" evidence="4">
    <location>
        <begin position="21"/>
        <end position="495"/>
    </location>
</feature>
<dbReference type="InterPro" id="IPR036058">
    <property type="entry name" value="Kazal_dom_sf"/>
</dbReference>
<evidence type="ECO:0000256" key="1">
    <source>
        <dbReference type="ARBA" id="ARBA00022690"/>
    </source>
</evidence>
<dbReference type="Pfam" id="PF07648">
    <property type="entry name" value="Kazal_2"/>
    <property type="match status" value="2"/>
</dbReference>
<keyword evidence="1" id="KW-0646">Protease inhibitor</keyword>
<proteinExistence type="predicted"/>
<evidence type="ECO:0000256" key="2">
    <source>
        <dbReference type="ARBA" id="ARBA00022900"/>
    </source>
</evidence>
<dbReference type="Pfam" id="PF00050">
    <property type="entry name" value="Kazal_1"/>
    <property type="match status" value="4"/>
</dbReference>
<accession>A0ABQ7S9S4</accession>
<feature type="domain" description="Kazal-like" evidence="5">
    <location>
        <begin position="33"/>
        <end position="85"/>
    </location>
</feature>
<dbReference type="SUPFAM" id="SSF100895">
    <property type="entry name" value="Kazal-type serine protease inhibitors"/>
    <property type="match status" value="6"/>
</dbReference>
<dbReference type="CDD" id="cd00104">
    <property type="entry name" value="KAZAL_FS"/>
    <property type="match status" value="6"/>
</dbReference>
<reference evidence="6 7" key="1">
    <citation type="submission" date="2020-10" db="EMBL/GenBank/DDBJ databases">
        <authorList>
            <person name="Klimov P.B."/>
            <person name="Dyachkov S.M."/>
            <person name="Chetverikov P.E."/>
        </authorList>
    </citation>
    <scope>NUCLEOTIDE SEQUENCE [LARGE SCALE GENOMIC DNA]</scope>
    <source>
        <strain evidence="6">BMOC 18-1129-001#AD2665</strain>
        <tissue evidence="6">Entire mites</tissue>
    </source>
</reference>
<dbReference type="Gene3D" id="3.30.60.30">
    <property type="match status" value="6"/>
</dbReference>
<feature type="signal peptide" evidence="4">
    <location>
        <begin position="1"/>
        <end position="20"/>
    </location>
</feature>
<feature type="domain" description="Kazal-like" evidence="5">
    <location>
        <begin position="273"/>
        <end position="327"/>
    </location>
</feature>
<dbReference type="InterPro" id="IPR002350">
    <property type="entry name" value="Kazal_dom"/>
</dbReference>
<comment type="caution">
    <text evidence="6">The sequence shown here is derived from an EMBL/GenBank/DDBJ whole genome shotgun (WGS) entry which is preliminary data.</text>
</comment>